<evidence type="ECO:0000256" key="4">
    <source>
        <dbReference type="ARBA" id="ARBA00022982"/>
    </source>
</evidence>
<dbReference type="AlphaFoldDB" id="A0A6N1VD57"/>
<dbReference type="GO" id="GO:0009055">
    <property type="term" value="F:electron transfer activity"/>
    <property type="evidence" value="ECO:0007669"/>
    <property type="project" value="InterPro"/>
</dbReference>
<keyword evidence="10" id="KW-1185">Reference proteome</keyword>
<feature type="chain" id="PRO_5026904609" evidence="7">
    <location>
        <begin position="24"/>
        <end position="131"/>
    </location>
</feature>
<accession>A0A6N1VD57</accession>
<dbReference type="PRINTS" id="PR00604">
    <property type="entry name" value="CYTCHRMECIAB"/>
</dbReference>
<keyword evidence="4" id="KW-0249">Electron transport</keyword>
<evidence type="ECO:0000313" key="9">
    <source>
        <dbReference type="EMBL" id="QKV18830.1"/>
    </source>
</evidence>
<gene>
    <name evidence="9" type="ORF">HTY61_10395</name>
</gene>
<evidence type="ECO:0000256" key="7">
    <source>
        <dbReference type="SAM" id="SignalP"/>
    </source>
</evidence>
<dbReference type="InterPro" id="IPR036909">
    <property type="entry name" value="Cyt_c-like_dom_sf"/>
</dbReference>
<keyword evidence="5 6" id="KW-0408">Iron</keyword>
<feature type="domain" description="Cytochrome c" evidence="8">
    <location>
        <begin position="28"/>
        <end position="128"/>
    </location>
</feature>
<dbReference type="InterPro" id="IPR009056">
    <property type="entry name" value="Cyt_c-like_dom"/>
</dbReference>
<feature type="signal peptide" evidence="7">
    <location>
        <begin position="1"/>
        <end position="23"/>
    </location>
</feature>
<evidence type="ECO:0000259" key="8">
    <source>
        <dbReference type="PROSITE" id="PS51007"/>
    </source>
</evidence>
<proteinExistence type="predicted"/>
<dbReference type="Gene3D" id="1.10.760.10">
    <property type="entry name" value="Cytochrome c-like domain"/>
    <property type="match status" value="1"/>
</dbReference>
<dbReference type="PANTHER" id="PTHR11961">
    <property type="entry name" value="CYTOCHROME C"/>
    <property type="match status" value="1"/>
</dbReference>
<keyword evidence="1" id="KW-0813">Transport</keyword>
<keyword evidence="7" id="KW-0732">Signal</keyword>
<dbReference type="InterPro" id="IPR002327">
    <property type="entry name" value="Cyt_c_1A/1B"/>
</dbReference>
<evidence type="ECO:0000256" key="6">
    <source>
        <dbReference type="PROSITE-ProRule" id="PRU00433"/>
    </source>
</evidence>
<name>A0A6N1VD57_9HYPH</name>
<protein>
    <submittedName>
        <fullName evidence="9">Cytochrome c family protein</fullName>
    </submittedName>
</protein>
<dbReference type="GO" id="GO:0046872">
    <property type="term" value="F:metal ion binding"/>
    <property type="evidence" value="ECO:0007669"/>
    <property type="project" value="UniProtKB-KW"/>
</dbReference>
<dbReference type="EMBL" id="CP054836">
    <property type="protein sequence ID" value="QKV18830.1"/>
    <property type="molecule type" value="Genomic_DNA"/>
</dbReference>
<keyword evidence="2 6" id="KW-0349">Heme</keyword>
<evidence type="ECO:0000256" key="3">
    <source>
        <dbReference type="ARBA" id="ARBA00022723"/>
    </source>
</evidence>
<dbReference type="PROSITE" id="PS51007">
    <property type="entry name" value="CYTC"/>
    <property type="match status" value="1"/>
</dbReference>
<sequence>MIVKFATALIAGVAMLAASGAYAQEITGDPAAGEKVFKKCRACHAIDGKNKVGPHLDGVYGRVAGSVDKYKYSVGLKKFKEEGLVWNAETLAQYLPSPKDMVEKSKMTFKLTKEKDIENVIAYLAQISGVE</sequence>
<dbReference type="KEGG" id="orm:HTY61_10395"/>
<evidence type="ECO:0000256" key="1">
    <source>
        <dbReference type="ARBA" id="ARBA00022448"/>
    </source>
</evidence>
<organism evidence="9 10">
    <name type="scientific">Oricola thermophila</name>
    <dbReference type="NCBI Taxonomy" id="2742145"/>
    <lineage>
        <taxon>Bacteria</taxon>
        <taxon>Pseudomonadati</taxon>
        <taxon>Pseudomonadota</taxon>
        <taxon>Alphaproteobacteria</taxon>
        <taxon>Hyphomicrobiales</taxon>
        <taxon>Ahrensiaceae</taxon>
        <taxon>Oricola</taxon>
    </lineage>
</organism>
<dbReference type="Proteomes" id="UP000509367">
    <property type="component" value="Chromosome"/>
</dbReference>
<keyword evidence="3 6" id="KW-0479">Metal-binding</keyword>
<dbReference type="Pfam" id="PF00034">
    <property type="entry name" value="Cytochrom_C"/>
    <property type="match status" value="1"/>
</dbReference>
<evidence type="ECO:0000256" key="5">
    <source>
        <dbReference type="ARBA" id="ARBA00023004"/>
    </source>
</evidence>
<evidence type="ECO:0000256" key="2">
    <source>
        <dbReference type="ARBA" id="ARBA00022617"/>
    </source>
</evidence>
<dbReference type="GO" id="GO:0020037">
    <property type="term" value="F:heme binding"/>
    <property type="evidence" value="ECO:0007669"/>
    <property type="project" value="InterPro"/>
</dbReference>
<dbReference type="SUPFAM" id="SSF46626">
    <property type="entry name" value="Cytochrome c"/>
    <property type="match status" value="1"/>
</dbReference>
<reference evidence="9 10" key="1">
    <citation type="submission" date="2020-06" db="EMBL/GenBank/DDBJ databases">
        <title>Oricola thermophila sp. nov. isolated from a tidal sediments.</title>
        <authorList>
            <person name="Kwon K.K."/>
            <person name="Yang S.-H."/>
            <person name="Park M.-J."/>
        </authorList>
    </citation>
    <scope>NUCLEOTIDE SEQUENCE [LARGE SCALE GENOMIC DNA]</scope>
    <source>
        <strain evidence="9 10">MEBiC13590</strain>
    </source>
</reference>
<evidence type="ECO:0000313" key="10">
    <source>
        <dbReference type="Proteomes" id="UP000509367"/>
    </source>
</evidence>